<keyword evidence="8" id="KW-0325">Glycoprotein</keyword>
<dbReference type="GO" id="GO:0005911">
    <property type="term" value="C:cell-cell junction"/>
    <property type="evidence" value="ECO:0007669"/>
    <property type="project" value="TreeGrafter"/>
</dbReference>
<dbReference type="PANTHER" id="PTHR24025:SF31">
    <property type="entry name" value="NEURAL-CADHERIN"/>
    <property type="match status" value="1"/>
</dbReference>
<comment type="caution">
    <text evidence="11">The sequence shown here is derived from an EMBL/GenBank/DDBJ whole genome shotgun (WGS) entry which is preliminary data.</text>
</comment>
<dbReference type="GO" id="GO:0005886">
    <property type="term" value="C:plasma membrane"/>
    <property type="evidence" value="ECO:0007669"/>
    <property type="project" value="InterPro"/>
</dbReference>
<dbReference type="PROSITE" id="PS00232">
    <property type="entry name" value="CADHERIN_1"/>
    <property type="match status" value="3"/>
</dbReference>
<comment type="subcellular location">
    <subcellularLocation>
        <location evidence="1">Membrane</location>
    </subcellularLocation>
</comment>
<dbReference type="PANTHER" id="PTHR24025">
    <property type="entry name" value="DESMOGLEIN FAMILY MEMBER"/>
    <property type="match status" value="1"/>
</dbReference>
<proteinExistence type="predicted"/>
<feature type="domain" description="Cadherin" evidence="10">
    <location>
        <begin position="645"/>
        <end position="756"/>
    </location>
</feature>
<dbReference type="PRINTS" id="PR00205">
    <property type="entry name" value="CADHERIN"/>
</dbReference>
<dbReference type="InterPro" id="IPR050971">
    <property type="entry name" value="Cadherin-domain_protein"/>
</dbReference>
<dbReference type="CDD" id="cd11304">
    <property type="entry name" value="Cadherin_repeat"/>
    <property type="match status" value="8"/>
</dbReference>
<dbReference type="FunFam" id="2.60.40.60:FF:000232">
    <property type="entry name" value="Neural-cadherin"/>
    <property type="match status" value="1"/>
</dbReference>
<dbReference type="GO" id="GO:0005509">
    <property type="term" value="F:calcium ion binding"/>
    <property type="evidence" value="ECO:0007669"/>
    <property type="project" value="UniProtKB-UniRule"/>
</dbReference>
<evidence type="ECO:0000256" key="4">
    <source>
        <dbReference type="ARBA" id="ARBA00022837"/>
    </source>
</evidence>
<feature type="domain" description="Cadherin" evidence="10">
    <location>
        <begin position="545"/>
        <end position="644"/>
    </location>
</feature>
<name>A0A4Z2HSP5_9TELE</name>
<organism evidence="11 12">
    <name type="scientific">Liparis tanakae</name>
    <name type="common">Tanaka's snailfish</name>
    <dbReference type="NCBI Taxonomy" id="230148"/>
    <lineage>
        <taxon>Eukaryota</taxon>
        <taxon>Metazoa</taxon>
        <taxon>Chordata</taxon>
        <taxon>Craniata</taxon>
        <taxon>Vertebrata</taxon>
        <taxon>Euteleostomi</taxon>
        <taxon>Actinopterygii</taxon>
        <taxon>Neopterygii</taxon>
        <taxon>Teleostei</taxon>
        <taxon>Neoteleostei</taxon>
        <taxon>Acanthomorphata</taxon>
        <taxon>Eupercaria</taxon>
        <taxon>Perciformes</taxon>
        <taxon>Cottioidei</taxon>
        <taxon>Cottales</taxon>
        <taxon>Liparidae</taxon>
        <taxon>Liparis</taxon>
    </lineage>
</organism>
<feature type="domain" description="Cadherin" evidence="10">
    <location>
        <begin position="216"/>
        <end position="308"/>
    </location>
</feature>
<dbReference type="PROSITE" id="PS50268">
    <property type="entry name" value="CADHERIN_2"/>
    <property type="match status" value="8"/>
</dbReference>
<accession>A0A4Z2HSP5</accession>
<evidence type="ECO:0000259" key="10">
    <source>
        <dbReference type="PROSITE" id="PS50268"/>
    </source>
</evidence>
<evidence type="ECO:0000256" key="3">
    <source>
        <dbReference type="ARBA" id="ARBA00022737"/>
    </source>
</evidence>
<evidence type="ECO:0000256" key="7">
    <source>
        <dbReference type="ARBA" id="ARBA00023136"/>
    </source>
</evidence>
<dbReference type="FunFam" id="2.60.40.60:FF:000196">
    <property type="entry name" value="Si:dkey-22o22.2"/>
    <property type="match status" value="1"/>
</dbReference>
<gene>
    <name evidence="11" type="primary">CadN_4</name>
    <name evidence="11" type="ORF">EYF80_021785</name>
</gene>
<dbReference type="Pfam" id="PF00028">
    <property type="entry name" value="Cadherin"/>
    <property type="match status" value="7"/>
</dbReference>
<evidence type="ECO:0000256" key="8">
    <source>
        <dbReference type="ARBA" id="ARBA00023180"/>
    </source>
</evidence>
<feature type="domain" description="Cadherin" evidence="10">
    <location>
        <begin position="329"/>
        <end position="435"/>
    </location>
</feature>
<feature type="domain" description="Cadherin" evidence="10">
    <location>
        <begin position="757"/>
        <end position="841"/>
    </location>
</feature>
<dbReference type="FunFam" id="2.60.40.60:FF:000125">
    <property type="entry name" value="Neural-cadherin"/>
    <property type="match status" value="1"/>
</dbReference>
<keyword evidence="5" id="KW-0130">Cell adhesion</keyword>
<dbReference type="GO" id="GO:0007156">
    <property type="term" value="P:homophilic cell adhesion via plasma membrane adhesion molecules"/>
    <property type="evidence" value="ECO:0007669"/>
    <property type="project" value="InterPro"/>
</dbReference>
<keyword evidence="4 9" id="KW-0106">Calcium</keyword>
<evidence type="ECO:0000256" key="9">
    <source>
        <dbReference type="PROSITE-ProRule" id="PRU00043"/>
    </source>
</evidence>
<dbReference type="InterPro" id="IPR020894">
    <property type="entry name" value="Cadherin_CS"/>
</dbReference>
<evidence type="ECO:0000313" key="11">
    <source>
        <dbReference type="EMBL" id="TNN67993.1"/>
    </source>
</evidence>
<keyword evidence="7" id="KW-0472">Membrane</keyword>
<dbReference type="SMART" id="SM00112">
    <property type="entry name" value="CA"/>
    <property type="match status" value="8"/>
</dbReference>
<keyword evidence="6" id="KW-1133">Transmembrane helix</keyword>
<feature type="domain" description="Cadherin" evidence="10">
    <location>
        <begin position="85"/>
        <end position="206"/>
    </location>
</feature>
<dbReference type="Proteomes" id="UP000314294">
    <property type="component" value="Unassembled WGS sequence"/>
</dbReference>
<keyword evidence="2" id="KW-0812">Transmembrane</keyword>
<feature type="domain" description="Cadherin" evidence="10">
    <location>
        <begin position="844"/>
        <end position="945"/>
    </location>
</feature>
<evidence type="ECO:0000256" key="2">
    <source>
        <dbReference type="ARBA" id="ARBA00022692"/>
    </source>
</evidence>
<protein>
    <submittedName>
        <fullName evidence="11">Neural-cadherin</fullName>
    </submittedName>
</protein>
<evidence type="ECO:0000256" key="5">
    <source>
        <dbReference type="ARBA" id="ARBA00022889"/>
    </source>
</evidence>
<evidence type="ECO:0000256" key="6">
    <source>
        <dbReference type="ARBA" id="ARBA00022989"/>
    </source>
</evidence>
<keyword evidence="3" id="KW-0677">Repeat</keyword>
<sequence length="970" mass="107455">MQRRCAVFFALSQSVQTQGEQVGNWMPEIFVFTSARQRAGNKIRLQPRGIIPRPLWGHQGPDWYLNQVKLKITDVNDNVPEWNMKPYPYLAVVAPEGPARTSVYQLHARDGDEAKSGEVEYFLFVVVFAISFQRQPIGYSLLINPSSLFSIRQDTGEISLTRTLDYESDQRRYLLMVRASEEPGSLSTATEVQVLITDENDCVPEFLQSIYSVDGVPETVTTATSLLQVLATDCDSGLNAELTYYTLSPDFSISPHGTVFPAGRLDYERPNHLYEFVVMAMDTGDEPHSGTATVRVRMANINDEAPEFSQPVCQSRWVARHGAKQVGKEAPIYRTFVSEDAGPNTLVATVLAKDPDGDGIIYSITAGNEEGNFVIDSQKGLIRLRSTPLPKLQGLEYVLNVTATDDNASGGPHPLVSAARVIVGVDDVNNNKPVFGECQQYREQASVLENQPAGTFVLQVHAVDADEGANGKVKYGLMHRDSTMPAFRIHPETGVISTARRFDRERQREYSITVTATDWAEEPLIGICQLTVQILDQNDNNPKFENLRYEYFLREDTLVGTSFLRVAAHDADFGTNAAITYSMSPEQPEYLQVNPVTGWVYVNQPISQRTYITRDIMATDGGERNTSVELAVTITNVKNQPPQWEKESYSVVIPENAARDTPIATIKATSQLGDPRVTYNLEDGTVPETNMPVRFYLSPNREDSSASILVSEPLDYETTPVFSLRVRAQNVAAVPLAAFTTVYVNVTDVNDNVPFFTSSIYESSVTEGAQIGALVLQVSAHDKDLGLNGEITYSLLSDSSGDHHLFRIDPKLGIIYTEAVFDREARSSYLLEVHDVNDNKPLFAQRLYEVGVDENADVGLAVVTVSANDEDEGANAKLRYQITSGNKGGVFDIEPEVGTIFIAQPLDYEQQKRYKLLVLASDGKWEDYAAVVVTVVNKNDEAPVFSMNEYYGSITEELDGSPVFVLQVSG</sequence>
<dbReference type="FunFam" id="2.60.40.60:FF:000234">
    <property type="entry name" value="Si:dkey-22o22.2"/>
    <property type="match status" value="1"/>
</dbReference>
<dbReference type="AlphaFoldDB" id="A0A4Z2HSP5"/>
<dbReference type="Gene3D" id="2.60.40.60">
    <property type="entry name" value="Cadherins"/>
    <property type="match status" value="8"/>
</dbReference>
<dbReference type="SUPFAM" id="SSF49313">
    <property type="entry name" value="Cadherin-like"/>
    <property type="match status" value="8"/>
</dbReference>
<dbReference type="InterPro" id="IPR002126">
    <property type="entry name" value="Cadherin-like_dom"/>
</dbReference>
<dbReference type="InterPro" id="IPR015919">
    <property type="entry name" value="Cadherin-like_sf"/>
</dbReference>
<evidence type="ECO:0000313" key="12">
    <source>
        <dbReference type="Proteomes" id="UP000314294"/>
    </source>
</evidence>
<reference evidence="11 12" key="1">
    <citation type="submission" date="2019-03" db="EMBL/GenBank/DDBJ databases">
        <title>First draft genome of Liparis tanakae, snailfish: a comprehensive survey of snailfish specific genes.</title>
        <authorList>
            <person name="Kim W."/>
            <person name="Song I."/>
            <person name="Jeong J.-H."/>
            <person name="Kim D."/>
            <person name="Kim S."/>
            <person name="Ryu S."/>
            <person name="Song J.Y."/>
            <person name="Lee S.K."/>
        </authorList>
    </citation>
    <scope>NUCLEOTIDE SEQUENCE [LARGE SCALE GENOMIC DNA]</scope>
    <source>
        <tissue evidence="11">Muscle</tissue>
    </source>
</reference>
<dbReference type="FunFam" id="2.60.40.60:FF:000035">
    <property type="entry name" value="Protocadherin Fat 3"/>
    <property type="match status" value="1"/>
</dbReference>
<evidence type="ECO:0000256" key="1">
    <source>
        <dbReference type="ARBA" id="ARBA00004370"/>
    </source>
</evidence>
<dbReference type="FunFam" id="2.60.40.60:FF:000157">
    <property type="entry name" value="Neural-cadherin"/>
    <property type="match status" value="1"/>
</dbReference>
<dbReference type="FunFam" id="2.60.40.60:FF:000230">
    <property type="entry name" value="Si:dkey-22o22.2"/>
    <property type="match status" value="1"/>
</dbReference>
<feature type="domain" description="Cadherin" evidence="10">
    <location>
        <begin position="439"/>
        <end position="544"/>
    </location>
</feature>
<dbReference type="EMBL" id="SRLO01000196">
    <property type="protein sequence ID" value="TNN67993.1"/>
    <property type="molecule type" value="Genomic_DNA"/>
</dbReference>
<keyword evidence="12" id="KW-1185">Reference proteome</keyword>
<dbReference type="GO" id="GO:0009653">
    <property type="term" value="P:anatomical structure morphogenesis"/>
    <property type="evidence" value="ECO:0007669"/>
    <property type="project" value="UniProtKB-ARBA"/>
</dbReference>
<dbReference type="OrthoDB" id="6252479at2759"/>